<dbReference type="PANTHER" id="PTHR30614:SF20">
    <property type="entry name" value="GLUTAMINE TRANSPORT SYSTEM PERMEASE PROTEIN GLNP"/>
    <property type="match status" value="1"/>
</dbReference>
<dbReference type="InterPro" id="IPR035906">
    <property type="entry name" value="MetI-like_sf"/>
</dbReference>
<dbReference type="Pfam" id="PF00528">
    <property type="entry name" value="BPD_transp_1"/>
    <property type="match status" value="1"/>
</dbReference>
<dbReference type="InterPro" id="IPR043429">
    <property type="entry name" value="ArtM/GltK/GlnP/TcyL/YhdX-like"/>
</dbReference>
<evidence type="ECO:0000256" key="4">
    <source>
        <dbReference type="ARBA" id="ARBA00022475"/>
    </source>
</evidence>
<dbReference type="NCBIfam" id="TIGR01726">
    <property type="entry name" value="HEQRo_perm_3TM"/>
    <property type="match status" value="1"/>
</dbReference>
<keyword evidence="7 9" id="KW-1133">Transmembrane helix</keyword>
<dbReference type="Gene3D" id="1.10.3720.10">
    <property type="entry name" value="MetI-like"/>
    <property type="match status" value="1"/>
</dbReference>
<evidence type="ECO:0000256" key="5">
    <source>
        <dbReference type="ARBA" id="ARBA00022692"/>
    </source>
</evidence>
<comment type="caution">
    <text evidence="11">The sequence shown here is derived from an EMBL/GenBank/DDBJ whole genome shotgun (WGS) entry which is preliminary data.</text>
</comment>
<proteinExistence type="inferred from homology"/>
<evidence type="ECO:0000256" key="6">
    <source>
        <dbReference type="ARBA" id="ARBA00022970"/>
    </source>
</evidence>
<dbReference type="PANTHER" id="PTHR30614">
    <property type="entry name" value="MEMBRANE COMPONENT OF AMINO ACID ABC TRANSPORTER"/>
    <property type="match status" value="1"/>
</dbReference>
<comment type="subcellular location">
    <subcellularLocation>
        <location evidence="1 9">Cell membrane</location>
        <topology evidence="1 9">Multi-pass membrane protein</topology>
    </subcellularLocation>
</comment>
<dbReference type="RefSeq" id="WP_188845255.1">
    <property type="nucleotide sequence ID" value="NZ_BMPJ01000001.1"/>
</dbReference>
<feature type="transmembrane region" description="Helical" evidence="9">
    <location>
        <begin position="64"/>
        <end position="84"/>
    </location>
</feature>
<evidence type="ECO:0000256" key="3">
    <source>
        <dbReference type="ARBA" id="ARBA00022448"/>
    </source>
</evidence>
<keyword evidence="5 9" id="KW-0812">Transmembrane</keyword>
<accession>A0ABV6PZM6</accession>
<keyword evidence="12" id="KW-1185">Reference proteome</keyword>
<keyword evidence="8 9" id="KW-0472">Membrane</keyword>
<name>A0ABV6PZM6_9DEIN</name>
<dbReference type="InterPro" id="IPR010065">
    <property type="entry name" value="AA_ABC_transptr_permease_3TM"/>
</dbReference>
<dbReference type="CDD" id="cd06261">
    <property type="entry name" value="TM_PBP2"/>
    <property type="match status" value="1"/>
</dbReference>
<reference evidence="11 12" key="1">
    <citation type="submission" date="2024-09" db="EMBL/GenBank/DDBJ databases">
        <authorList>
            <person name="Sun Q."/>
            <person name="Mori K."/>
        </authorList>
    </citation>
    <scope>NUCLEOTIDE SEQUENCE [LARGE SCALE GENOMIC DNA]</scope>
    <source>
        <strain evidence="11 12">NCAIM B.02340</strain>
    </source>
</reference>
<dbReference type="SUPFAM" id="SSF161098">
    <property type="entry name" value="MetI-like"/>
    <property type="match status" value="1"/>
</dbReference>
<sequence>MKRLLARLSLLALWVLGLLGGYYLLFAFLTRVLEAYFLATGFGPERAASAGALLAQGAEITLKLTLISGLAGLVIGVLAGMSRLSSRLWVRLPATFYVWVTRGTPLLVQILFAYNALPLLLRPLWPEAQQALTPYWAAFLALSFNVGAYNAEVVRAGIQAIPKGQWEAAWSLGLSPVDTMRFVILPQALRIVVPPLVNNLVALLKDSSLASVIALLELSLSGQRIISATFRPVEVYVAVAAIYLLLTTVLTAFTNRLEERLKVRSR</sequence>
<evidence type="ECO:0000313" key="11">
    <source>
        <dbReference type="EMBL" id="MFC0595296.1"/>
    </source>
</evidence>
<dbReference type="PROSITE" id="PS50928">
    <property type="entry name" value="ABC_TM1"/>
    <property type="match status" value="1"/>
</dbReference>
<keyword evidence="6" id="KW-0029">Amino-acid transport</keyword>
<dbReference type="EMBL" id="JBHLTW010000012">
    <property type="protein sequence ID" value="MFC0595296.1"/>
    <property type="molecule type" value="Genomic_DNA"/>
</dbReference>
<feature type="domain" description="ABC transmembrane type-1" evidence="10">
    <location>
        <begin position="58"/>
        <end position="254"/>
    </location>
</feature>
<evidence type="ECO:0000256" key="7">
    <source>
        <dbReference type="ARBA" id="ARBA00022989"/>
    </source>
</evidence>
<evidence type="ECO:0000256" key="1">
    <source>
        <dbReference type="ARBA" id="ARBA00004651"/>
    </source>
</evidence>
<evidence type="ECO:0000256" key="8">
    <source>
        <dbReference type="ARBA" id="ARBA00023136"/>
    </source>
</evidence>
<evidence type="ECO:0000259" key="10">
    <source>
        <dbReference type="PROSITE" id="PS50928"/>
    </source>
</evidence>
<gene>
    <name evidence="11" type="ORF">ACFFFP_03810</name>
</gene>
<evidence type="ECO:0000313" key="12">
    <source>
        <dbReference type="Proteomes" id="UP001589830"/>
    </source>
</evidence>
<evidence type="ECO:0000256" key="9">
    <source>
        <dbReference type="RuleBase" id="RU363032"/>
    </source>
</evidence>
<keyword evidence="4" id="KW-1003">Cell membrane</keyword>
<protein>
    <submittedName>
        <fullName evidence="11">Amino acid ABC transporter permease</fullName>
    </submittedName>
</protein>
<keyword evidence="3 9" id="KW-0813">Transport</keyword>
<feature type="transmembrane region" description="Helical" evidence="9">
    <location>
        <begin position="96"/>
        <end position="117"/>
    </location>
</feature>
<comment type="similarity">
    <text evidence="2">Belongs to the binding-protein-dependent transport system permease family. HisMQ subfamily.</text>
</comment>
<organism evidence="11 12">
    <name type="scientific">Thermus composti</name>
    <dbReference type="NCBI Taxonomy" id="532059"/>
    <lineage>
        <taxon>Bacteria</taxon>
        <taxon>Thermotogati</taxon>
        <taxon>Deinococcota</taxon>
        <taxon>Deinococci</taxon>
        <taxon>Thermales</taxon>
        <taxon>Thermaceae</taxon>
        <taxon>Thermus</taxon>
    </lineage>
</organism>
<dbReference type="InterPro" id="IPR000515">
    <property type="entry name" value="MetI-like"/>
</dbReference>
<feature type="transmembrane region" description="Helical" evidence="9">
    <location>
        <begin position="235"/>
        <end position="257"/>
    </location>
</feature>
<dbReference type="Proteomes" id="UP001589830">
    <property type="component" value="Unassembled WGS sequence"/>
</dbReference>
<evidence type="ECO:0000256" key="2">
    <source>
        <dbReference type="ARBA" id="ARBA00010072"/>
    </source>
</evidence>